<name>A0AAD6SGQ2_9AGAR</name>
<evidence type="ECO:0000313" key="2">
    <source>
        <dbReference type="EMBL" id="KAJ7027754.1"/>
    </source>
</evidence>
<accession>A0AAD6SGQ2</accession>
<feature type="region of interest" description="Disordered" evidence="1">
    <location>
        <begin position="1"/>
        <end position="34"/>
    </location>
</feature>
<feature type="compositionally biased region" description="Pro residues" evidence="1">
    <location>
        <begin position="7"/>
        <end position="23"/>
    </location>
</feature>
<gene>
    <name evidence="2" type="ORF">C8F04DRAFT_1266711</name>
</gene>
<sequence length="292" mass="32274">MRTPFSASPPVPVPLRSIPPLPPASNDGIRSSSDGNGIRLHQLVRGVDMTWLGFGEQYVRKQGRVFVLLQVCFHIHLQLQLWRHVPRLPQLLTRPHPRAQHHPRPALQLAQFVQRYFRFRYAERAAIALCGEQHTDTAVSCNRAGPGPRRPARARVAPAARRARALARVEEVPAEPARAELAFAFARCLSVPGASHAPRARGSGPHARRARVKFVQGESGRLGVGMSRALALWECEWGVEGAQTNPRRTHRPRAPAGCANPAWAVGRGGGEGVECFLVLLLVLFLFFWRLGS</sequence>
<protein>
    <submittedName>
        <fullName evidence="2">Uncharacterized protein</fullName>
    </submittedName>
</protein>
<evidence type="ECO:0000313" key="3">
    <source>
        <dbReference type="Proteomes" id="UP001218188"/>
    </source>
</evidence>
<dbReference type="EMBL" id="JARJCM010000120">
    <property type="protein sequence ID" value="KAJ7027754.1"/>
    <property type="molecule type" value="Genomic_DNA"/>
</dbReference>
<reference evidence="2" key="1">
    <citation type="submission" date="2023-03" db="EMBL/GenBank/DDBJ databases">
        <title>Massive genome expansion in bonnet fungi (Mycena s.s.) driven by repeated elements and novel gene families across ecological guilds.</title>
        <authorList>
            <consortium name="Lawrence Berkeley National Laboratory"/>
            <person name="Harder C.B."/>
            <person name="Miyauchi S."/>
            <person name="Viragh M."/>
            <person name="Kuo A."/>
            <person name="Thoen E."/>
            <person name="Andreopoulos B."/>
            <person name="Lu D."/>
            <person name="Skrede I."/>
            <person name="Drula E."/>
            <person name="Henrissat B."/>
            <person name="Morin E."/>
            <person name="Kohler A."/>
            <person name="Barry K."/>
            <person name="LaButti K."/>
            <person name="Morin E."/>
            <person name="Salamov A."/>
            <person name="Lipzen A."/>
            <person name="Mereny Z."/>
            <person name="Hegedus B."/>
            <person name="Baldrian P."/>
            <person name="Stursova M."/>
            <person name="Weitz H."/>
            <person name="Taylor A."/>
            <person name="Grigoriev I.V."/>
            <person name="Nagy L.G."/>
            <person name="Martin F."/>
            <person name="Kauserud H."/>
        </authorList>
    </citation>
    <scope>NUCLEOTIDE SEQUENCE</scope>
    <source>
        <strain evidence="2">CBHHK200</strain>
    </source>
</reference>
<organism evidence="2 3">
    <name type="scientific">Mycena alexandri</name>
    <dbReference type="NCBI Taxonomy" id="1745969"/>
    <lineage>
        <taxon>Eukaryota</taxon>
        <taxon>Fungi</taxon>
        <taxon>Dikarya</taxon>
        <taxon>Basidiomycota</taxon>
        <taxon>Agaricomycotina</taxon>
        <taxon>Agaricomycetes</taxon>
        <taxon>Agaricomycetidae</taxon>
        <taxon>Agaricales</taxon>
        <taxon>Marasmiineae</taxon>
        <taxon>Mycenaceae</taxon>
        <taxon>Mycena</taxon>
    </lineage>
</organism>
<dbReference type="AlphaFoldDB" id="A0AAD6SGQ2"/>
<dbReference type="Proteomes" id="UP001218188">
    <property type="component" value="Unassembled WGS sequence"/>
</dbReference>
<proteinExistence type="predicted"/>
<keyword evidence="3" id="KW-1185">Reference proteome</keyword>
<comment type="caution">
    <text evidence="2">The sequence shown here is derived from an EMBL/GenBank/DDBJ whole genome shotgun (WGS) entry which is preliminary data.</text>
</comment>
<evidence type="ECO:0000256" key="1">
    <source>
        <dbReference type="SAM" id="MobiDB-lite"/>
    </source>
</evidence>